<accession>A0AAV4AID6</accession>
<name>A0AAV4AID6_9GAST</name>
<dbReference type="AlphaFoldDB" id="A0AAV4AID6"/>
<sequence>MQIQSQSVLFQKDIAVLSMQIQSQSVLCQKETTLLRMLIQNQLASACFACWKLLSYQLYWQLGLSPIHKKKYFAEGCLLVRRAERMPGSVFGQSSTSEASLKSLIIMS</sequence>
<dbReference type="EMBL" id="BLXT01003778">
    <property type="protein sequence ID" value="GFO06558.1"/>
    <property type="molecule type" value="Genomic_DNA"/>
</dbReference>
<organism evidence="1 2">
    <name type="scientific">Plakobranchus ocellatus</name>
    <dbReference type="NCBI Taxonomy" id="259542"/>
    <lineage>
        <taxon>Eukaryota</taxon>
        <taxon>Metazoa</taxon>
        <taxon>Spiralia</taxon>
        <taxon>Lophotrochozoa</taxon>
        <taxon>Mollusca</taxon>
        <taxon>Gastropoda</taxon>
        <taxon>Heterobranchia</taxon>
        <taxon>Euthyneura</taxon>
        <taxon>Panpulmonata</taxon>
        <taxon>Sacoglossa</taxon>
        <taxon>Placobranchoidea</taxon>
        <taxon>Plakobranchidae</taxon>
        <taxon>Plakobranchus</taxon>
    </lineage>
</organism>
<keyword evidence="2" id="KW-1185">Reference proteome</keyword>
<protein>
    <submittedName>
        <fullName evidence="1">Uncharacterized protein</fullName>
    </submittedName>
</protein>
<evidence type="ECO:0000313" key="1">
    <source>
        <dbReference type="EMBL" id="GFO06558.1"/>
    </source>
</evidence>
<reference evidence="1 2" key="1">
    <citation type="journal article" date="2021" name="Elife">
        <title>Chloroplast acquisition without the gene transfer in kleptoplastic sea slugs, Plakobranchus ocellatus.</title>
        <authorList>
            <person name="Maeda T."/>
            <person name="Takahashi S."/>
            <person name="Yoshida T."/>
            <person name="Shimamura S."/>
            <person name="Takaki Y."/>
            <person name="Nagai Y."/>
            <person name="Toyoda A."/>
            <person name="Suzuki Y."/>
            <person name="Arimoto A."/>
            <person name="Ishii H."/>
            <person name="Satoh N."/>
            <person name="Nishiyama T."/>
            <person name="Hasebe M."/>
            <person name="Maruyama T."/>
            <person name="Minagawa J."/>
            <person name="Obokata J."/>
            <person name="Shigenobu S."/>
        </authorList>
    </citation>
    <scope>NUCLEOTIDE SEQUENCE [LARGE SCALE GENOMIC DNA]</scope>
</reference>
<gene>
    <name evidence="1" type="ORF">PoB_003306300</name>
</gene>
<comment type="caution">
    <text evidence="1">The sequence shown here is derived from an EMBL/GenBank/DDBJ whole genome shotgun (WGS) entry which is preliminary data.</text>
</comment>
<evidence type="ECO:0000313" key="2">
    <source>
        <dbReference type="Proteomes" id="UP000735302"/>
    </source>
</evidence>
<proteinExistence type="predicted"/>
<dbReference type="Proteomes" id="UP000735302">
    <property type="component" value="Unassembled WGS sequence"/>
</dbReference>